<protein>
    <recommendedName>
        <fullName evidence="4">F-box domain-containing protein</fullName>
    </recommendedName>
</protein>
<feature type="region of interest" description="Disordered" evidence="1">
    <location>
        <begin position="601"/>
        <end position="624"/>
    </location>
</feature>
<dbReference type="Proteomes" id="UP000053477">
    <property type="component" value="Unassembled WGS sequence"/>
</dbReference>
<dbReference type="InParanoid" id="A0A0H2S318"/>
<dbReference type="CDD" id="cd09917">
    <property type="entry name" value="F-box_SF"/>
    <property type="match status" value="1"/>
</dbReference>
<dbReference type="OrthoDB" id="3270296at2759"/>
<keyword evidence="3" id="KW-1185">Reference proteome</keyword>
<organism evidence="2 3">
    <name type="scientific">Schizopora paradoxa</name>
    <dbReference type="NCBI Taxonomy" id="27342"/>
    <lineage>
        <taxon>Eukaryota</taxon>
        <taxon>Fungi</taxon>
        <taxon>Dikarya</taxon>
        <taxon>Basidiomycota</taxon>
        <taxon>Agaricomycotina</taxon>
        <taxon>Agaricomycetes</taxon>
        <taxon>Hymenochaetales</taxon>
        <taxon>Schizoporaceae</taxon>
        <taxon>Schizopora</taxon>
    </lineage>
</organism>
<dbReference type="EMBL" id="KQ086001">
    <property type="protein sequence ID" value="KLO11386.1"/>
    <property type="molecule type" value="Genomic_DNA"/>
</dbReference>
<sequence>MHVRSGNINRALSAPAMATVQQKPRGTVRGARSVKQSTKAGPLTTTKGSSIGAASYGSNLKSSRRSFQAVDTNVAAYDRTDPFAAVNALRKLLTVLPSRTGGNKLKLAVEEHTLAMQLLTIVEPFIGLEPSKRRSLTRQPTEILDEVASHVDSKRDLLALGLTCKRLADVVFPRHFAYRVVRAKFSNLAVWHHLTVHRTLARNVRQLELLDERAPASSVAVPPELRHQSDTDLEASSSDEEGTALQDRQMRVFVGALAKMTRLDAFVWSCGHPLVSLLDVWPTLLRWCATLRTFQINDAYIFNSKKDSDASEDDIPKGQRAGKRHLALPRLSSVSVHSVKKGFGQVKKPELTDVVEILHSCPNLEELNLKYTPFKGAPSLHVDSLFQFGRWPFLRALYLTNVACSTEGLDAAGSFLASHDGLEVLHLNEFSSRAFDLSPGALPRLRELRSTKDFASRIMACPLSADDTNNAGSRPLETLEGMRLTGPGCDTFLDGLRKHPVKKLVLAGYGECEDVRKLVECVPQVTYLDMGRKTTTPLGTGAGSAAPGKTNSAAGTSATIGTISISNVNEWLDLLAPLPNLVTFHGVRFFYAVSENVLSTSSSSNGSCANTIPGTSISAASNASDRSRLRKNDEIASLLAWKCPKLRRVDHWEDVRQGEVGKVIVLSRDGTSGAGGGRESSEKVKWEVRRVLRT</sequence>
<feature type="compositionally biased region" description="Polar residues" evidence="1">
    <location>
        <begin position="34"/>
        <end position="49"/>
    </location>
</feature>
<evidence type="ECO:0000256" key="1">
    <source>
        <dbReference type="SAM" id="MobiDB-lite"/>
    </source>
</evidence>
<reference evidence="2 3" key="1">
    <citation type="submission" date="2015-04" db="EMBL/GenBank/DDBJ databases">
        <title>Complete genome sequence of Schizopora paradoxa KUC8140, a cosmopolitan wood degrader in East Asia.</title>
        <authorList>
            <consortium name="DOE Joint Genome Institute"/>
            <person name="Min B."/>
            <person name="Park H."/>
            <person name="Jang Y."/>
            <person name="Kim J.-J."/>
            <person name="Kim K.H."/>
            <person name="Pangilinan J."/>
            <person name="Lipzen A."/>
            <person name="Riley R."/>
            <person name="Grigoriev I.V."/>
            <person name="Spatafora J.W."/>
            <person name="Choi I.-G."/>
        </authorList>
    </citation>
    <scope>NUCLEOTIDE SEQUENCE [LARGE SCALE GENOMIC DNA]</scope>
    <source>
        <strain evidence="2 3">KUC8140</strain>
    </source>
</reference>
<feature type="compositionally biased region" description="Polar residues" evidence="1">
    <location>
        <begin position="612"/>
        <end position="624"/>
    </location>
</feature>
<evidence type="ECO:0000313" key="3">
    <source>
        <dbReference type="Proteomes" id="UP000053477"/>
    </source>
</evidence>
<proteinExistence type="predicted"/>
<dbReference type="AlphaFoldDB" id="A0A0H2S318"/>
<dbReference type="STRING" id="27342.A0A0H2S318"/>
<feature type="compositionally biased region" description="Low complexity" evidence="1">
    <location>
        <begin position="601"/>
        <end position="610"/>
    </location>
</feature>
<dbReference type="InterPro" id="IPR036047">
    <property type="entry name" value="F-box-like_dom_sf"/>
</dbReference>
<dbReference type="SUPFAM" id="SSF52047">
    <property type="entry name" value="RNI-like"/>
    <property type="match status" value="1"/>
</dbReference>
<feature type="compositionally biased region" description="Polar residues" evidence="1">
    <location>
        <begin position="1"/>
        <end position="10"/>
    </location>
</feature>
<dbReference type="SUPFAM" id="SSF81383">
    <property type="entry name" value="F-box domain"/>
    <property type="match status" value="1"/>
</dbReference>
<feature type="compositionally biased region" description="Acidic residues" evidence="1">
    <location>
        <begin position="231"/>
        <end position="242"/>
    </location>
</feature>
<name>A0A0H2S318_9AGAM</name>
<evidence type="ECO:0008006" key="4">
    <source>
        <dbReference type="Google" id="ProtNLM"/>
    </source>
</evidence>
<accession>A0A0H2S318</accession>
<gene>
    <name evidence="2" type="ORF">SCHPADRAFT_876960</name>
</gene>
<dbReference type="InterPro" id="IPR032675">
    <property type="entry name" value="LRR_dom_sf"/>
</dbReference>
<feature type="region of interest" description="Disordered" evidence="1">
    <location>
        <begin position="218"/>
        <end position="244"/>
    </location>
</feature>
<feature type="region of interest" description="Disordered" evidence="1">
    <location>
        <begin position="1"/>
        <end position="54"/>
    </location>
</feature>
<evidence type="ECO:0000313" key="2">
    <source>
        <dbReference type="EMBL" id="KLO11386.1"/>
    </source>
</evidence>
<dbReference type="Gene3D" id="3.80.10.10">
    <property type="entry name" value="Ribonuclease Inhibitor"/>
    <property type="match status" value="1"/>
</dbReference>